<dbReference type="SUPFAM" id="SSF89550">
    <property type="entry name" value="PHP domain-like"/>
    <property type="match status" value="1"/>
</dbReference>
<feature type="chain" id="PRO_5007097940" description="Polymerase/histidinol phosphatase N-terminal domain-containing protein" evidence="2">
    <location>
        <begin position="25"/>
        <end position="126"/>
    </location>
</feature>
<keyword evidence="4" id="KW-1185">Reference proteome</keyword>
<protein>
    <recommendedName>
        <fullName evidence="5">Polymerase/histidinol phosphatase N-terminal domain-containing protein</fullName>
    </recommendedName>
</protein>
<dbReference type="AlphaFoldDB" id="A0A101JMG2"/>
<proteinExistence type="predicted"/>
<dbReference type="EMBL" id="LLZH01000279">
    <property type="protein sequence ID" value="KUL29432.1"/>
    <property type="molecule type" value="Genomic_DNA"/>
</dbReference>
<evidence type="ECO:0008006" key="5">
    <source>
        <dbReference type="Google" id="ProtNLM"/>
    </source>
</evidence>
<evidence type="ECO:0000256" key="1">
    <source>
        <dbReference type="SAM" id="MobiDB-lite"/>
    </source>
</evidence>
<evidence type="ECO:0000256" key="2">
    <source>
        <dbReference type="SAM" id="SignalP"/>
    </source>
</evidence>
<organism evidence="3 4">
    <name type="scientific">Actinoplanes awajinensis subsp. mycoplanecinus</name>
    <dbReference type="NCBI Taxonomy" id="135947"/>
    <lineage>
        <taxon>Bacteria</taxon>
        <taxon>Bacillati</taxon>
        <taxon>Actinomycetota</taxon>
        <taxon>Actinomycetes</taxon>
        <taxon>Micromonosporales</taxon>
        <taxon>Micromonosporaceae</taxon>
        <taxon>Actinoplanes</taxon>
    </lineage>
</organism>
<dbReference type="InterPro" id="IPR016195">
    <property type="entry name" value="Pol/histidinol_Pase-like"/>
</dbReference>
<dbReference type="Proteomes" id="UP000053244">
    <property type="component" value="Unassembled WGS sequence"/>
</dbReference>
<sequence>MLRRAGLFGAAFAAAATLPAAARAAASESNDEQEFVYLVGDHHVHTQYSHDAKYTLAQAARRGAQHGLDWMVCTEHSNLGHDTTGAALEHADILNARAENPRTRPWPSPRSAGSPRRKPPATSTTP</sequence>
<dbReference type="Gene3D" id="3.20.20.140">
    <property type="entry name" value="Metal-dependent hydrolases"/>
    <property type="match status" value="1"/>
</dbReference>
<name>A0A101JMG2_9ACTN</name>
<accession>A0A101JMG2</accession>
<gene>
    <name evidence="3" type="ORF">ADL15_27830</name>
</gene>
<evidence type="ECO:0000313" key="3">
    <source>
        <dbReference type="EMBL" id="KUL29432.1"/>
    </source>
</evidence>
<feature type="region of interest" description="Disordered" evidence="1">
    <location>
        <begin position="94"/>
        <end position="126"/>
    </location>
</feature>
<feature type="signal peptide" evidence="2">
    <location>
        <begin position="1"/>
        <end position="24"/>
    </location>
</feature>
<reference evidence="3 4" key="1">
    <citation type="submission" date="2015-10" db="EMBL/GenBank/DDBJ databases">
        <authorList>
            <person name="Gilbert D.G."/>
        </authorList>
    </citation>
    <scope>NUCLEOTIDE SEQUENCE [LARGE SCALE GENOMIC DNA]</scope>
    <source>
        <strain evidence="3 4">NRRL B-16712</strain>
    </source>
</reference>
<keyword evidence="2" id="KW-0732">Signal</keyword>
<comment type="caution">
    <text evidence="3">The sequence shown here is derived from an EMBL/GenBank/DDBJ whole genome shotgun (WGS) entry which is preliminary data.</text>
</comment>
<evidence type="ECO:0000313" key="4">
    <source>
        <dbReference type="Proteomes" id="UP000053244"/>
    </source>
</evidence>